<sequence>MQPHIPDVDVDPDEAFQLVFRELKRHEETGRRNFVIRAPVDLLEHLFSAILRKSGMSRVSLELQLTKLGVYGFKEEDGRILRRYLSGHTRMAWSNYQRLMLWALSSGWISTWVFRDLAFRSYEREAAQLCARKIVNTLKRRTTLPDLTKEQVVVCFYEVFQLRQQERDQAAATRLRTDSGVREAVGIVCQETRRC</sequence>
<name>A0A3M3ZXI5_9PSED</name>
<dbReference type="AlphaFoldDB" id="A0A3M3ZXI5"/>
<gene>
    <name evidence="1" type="ORF">ALQ30_200205</name>
</gene>
<accession>A0A3M3ZXI5</accession>
<evidence type="ECO:0000313" key="1">
    <source>
        <dbReference type="EMBL" id="RMO98863.1"/>
    </source>
</evidence>
<evidence type="ECO:0000313" key="2">
    <source>
        <dbReference type="Proteomes" id="UP000281604"/>
    </source>
</evidence>
<comment type="caution">
    <text evidence="1">The sequence shown here is derived from an EMBL/GenBank/DDBJ whole genome shotgun (WGS) entry which is preliminary data.</text>
</comment>
<dbReference type="EMBL" id="RBQE01000503">
    <property type="protein sequence ID" value="RMO98863.1"/>
    <property type="molecule type" value="Genomic_DNA"/>
</dbReference>
<dbReference type="Proteomes" id="UP000281604">
    <property type="component" value="Unassembled WGS sequence"/>
</dbReference>
<dbReference type="RefSeq" id="WP_058409819.1">
    <property type="nucleotide sequence ID" value="NZ_RBQE01000503.1"/>
</dbReference>
<proteinExistence type="predicted"/>
<reference evidence="1 2" key="1">
    <citation type="submission" date="2018-08" db="EMBL/GenBank/DDBJ databases">
        <title>Recombination of ecologically and evolutionarily significant loci maintains genetic cohesion in the Pseudomonas syringae species complex.</title>
        <authorList>
            <person name="Dillon M."/>
            <person name="Thakur S."/>
            <person name="Almeida R.N.D."/>
            <person name="Weir B.S."/>
            <person name="Guttman D.S."/>
        </authorList>
    </citation>
    <scope>NUCLEOTIDE SEQUENCE [LARGE SCALE GENOMIC DNA]</scope>
    <source>
        <strain evidence="1 2">ICMP 3706</strain>
    </source>
</reference>
<organism evidence="1 2">
    <name type="scientific">Pseudomonas syringae pv. persicae</name>
    <dbReference type="NCBI Taxonomy" id="237306"/>
    <lineage>
        <taxon>Bacteria</taxon>
        <taxon>Pseudomonadati</taxon>
        <taxon>Pseudomonadota</taxon>
        <taxon>Gammaproteobacteria</taxon>
        <taxon>Pseudomonadales</taxon>
        <taxon>Pseudomonadaceae</taxon>
        <taxon>Pseudomonas</taxon>
    </lineage>
</organism>
<protein>
    <submittedName>
        <fullName evidence="1">Uncharacterized protein</fullName>
    </submittedName>
</protein>